<sequence>MISSPPALDEMATVSSLKLSSGGWNEELVRASFSADEAALILPFKILASRGIMVDNRCPICKGRQETTLHALWCCPMLRPIRAMCQFMKGFKVRDEMLFVDFMAVCRDRLILEDFELLCLILWKIWYCRNGRIHNSILILDDDLVPWAMDYLADFKNANSSVKNVSPVGSPSSMLWSPPAIGQLKMNTDAALDAESGRVGVGITIRNHLGEVMASSAQSVEAGHSPQVAEALAIFRGLIFARDSWLLPCSVESDAQVIVNLINSDDTPLSEVGLIVNDINRFLGSNQGCSISFVPRTANRAAHGLAKFSLSANFDNFWMEEVLPCVAPHVHEDCLVLM</sequence>
<protein>
    <recommendedName>
        <fullName evidence="1">RNase H type-1 domain-containing protein</fullName>
    </recommendedName>
</protein>
<evidence type="ECO:0000313" key="2">
    <source>
        <dbReference type="EMBL" id="KAK3188891.1"/>
    </source>
</evidence>
<dbReference type="GO" id="GO:0004523">
    <property type="term" value="F:RNA-DNA hybrid ribonuclease activity"/>
    <property type="evidence" value="ECO:0007669"/>
    <property type="project" value="InterPro"/>
</dbReference>
<dbReference type="Gene3D" id="3.30.420.10">
    <property type="entry name" value="Ribonuclease H-like superfamily/Ribonuclease H"/>
    <property type="match status" value="1"/>
</dbReference>
<dbReference type="Pfam" id="PF13456">
    <property type="entry name" value="RVT_3"/>
    <property type="match status" value="1"/>
</dbReference>
<dbReference type="InterPro" id="IPR012337">
    <property type="entry name" value="RNaseH-like_sf"/>
</dbReference>
<evidence type="ECO:0000313" key="3">
    <source>
        <dbReference type="Proteomes" id="UP001281410"/>
    </source>
</evidence>
<dbReference type="CDD" id="cd06222">
    <property type="entry name" value="RNase_H_like"/>
    <property type="match status" value="1"/>
</dbReference>
<dbReference type="InterPro" id="IPR002156">
    <property type="entry name" value="RNaseH_domain"/>
</dbReference>
<keyword evidence="3" id="KW-1185">Reference proteome</keyword>
<dbReference type="AlphaFoldDB" id="A0AAE0DUJ3"/>
<evidence type="ECO:0000259" key="1">
    <source>
        <dbReference type="Pfam" id="PF13456"/>
    </source>
</evidence>
<proteinExistence type="predicted"/>
<dbReference type="InterPro" id="IPR036397">
    <property type="entry name" value="RNaseH_sf"/>
</dbReference>
<organism evidence="2 3">
    <name type="scientific">Dipteronia sinensis</name>
    <dbReference type="NCBI Taxonomy" id="43782"/>
    <lineage>
        <taxon>Eukaryota</taxon>
        <taxon>Viridiplantae</taxon>
        <taxon>Streptophyta</taxon>
        <taxon>Embryophyta</taxon>
        <taxon>Tracheophyta</taxon>
        <taxon>Spermatophyta</taxon>
        <taxon>Magnoliopsida</taxon>
        <taxon>eudicotyledons</taxon>
        <taxon>Gunneridae</taxon>
        <taxon>Pentapetalae</taxon>
        <taxon>rosids</taxon>
        <taxon>malvids</taxon>
        <taxon>Sapindales</taxon>
        <taxon>Sapindaceae</taxon>
        <taxon>Hippocastanoideae</taxon>
        <taxon>Acereae</taxon>
        <taxon>Dipteronia</taxon>
    </lineage>
</organism>
<accession>A0AAE0DUJ3</accession>
<dbReference type="SUPFAM" id="SSF53098">
    <property type="entry name" value="Ribonuclease H-like"/>
    <property type="match status" value="1"/>
</dbReference>
<comment type="caution">
    <text evidence="2">The sequence shown here is derived from an EMBL/GenBank/DDBJ whole genome shotgun (WGS) entry which is preliminary data.</text>
</comment>
<gene>
    <name evidence="2" type="ORF">Dsin_028452</name>
</gene>
<dbReference type="InterPro" id="IPR052929">
    <property type="entry name" value="RNase_H-like_EbsB-rel"/>
</dbReference>
<reference evidence="2" key="1">
    <citation type="journal article" date="2023" name="Plant J.">
        <title>Genome sequences and population genomics provide insights into the demographic history, inbreeding, and mutation load of two 'living fossil' tree species of Dipteronia.</title>
        <authorList>
            <person name="Feng Y."/>
            <person name="Comes H.P."/>
            <person name="Chen J."/>
            <person name="Zhu S."/>
            <person name="Lu R."/>
            <person name="Zhang X."/>
            <person name="Li P."/>
            <person name="Qiu J."/>
            <person name="Olsen K.M."/>
            <person name="Qiu Y."/>
        </authorList>
    </citation>
    <scope>NUCLEOTIDE SEQUENCE</scope>
    <source>
        <strain evidence="2">NBL</strain>
    </source>
</reference>
<dbReference type="Proteomes" id="UP001281410">
    <property type="component" value="Unassembled WGS sequence"/>
</dbReference>
<dbReference type="GO" id="GO:0003676">
    <property type="term" value="F:nucleic acid binding"/>
    <property type="evidence" value="ECO:0007669"/>
    <property type="project" value="InterPro"/>
</dbReference>
<dbReference type="PANTHER" id="PTHR47074:SF79">
    <property type="entry name" value="PUTATIVE-RELATED"/>
    <property type="match status" value="1"/>
</dbReference>
<dbReference type="EMBL" id="JANJYJ010000009">
    <property type="protein sequence ID" value="KAK3188891.1"/>
    <property type="molecule type" value="Genomic_DNA"/>
</dbReference>
<dbReference type="PANTHER" id="PTHR47074">
    <property type="entry name" value="BNAC02G40300D PROTEIN"/>
    <property type="match status" value="1"/>
</dbReference>
<feature type="domain" description="RNase H type-1" evidence="1">
    <location>
        <begin position="187"/>
        <end position="308"/>
    </location>
</feature>
<name>A0AAE0DUJ3_9ROSI</name>
<dbReference type="InterPro" id="IPR044730">
    <property type="entry name" value="RNase_H-like_dom_plant"/>
</dbReference>